<feature type="compositionally biased region" description="Basic and acidic residues" evidence="1">
    <location>
        <begin position="549"/>
        <end position="564"/>
    </location>
</feature>
<dbReference type="AlphaFoldDB" id="A0A1Y2I624"/>
<evidence type="ECO:0000256" key="2">
    <source>
        <dbReference type="SAM" id="SignalP"/>
    </source>
</evidence>
<feature type="compositionally biased region" description="Acidic residues" evidence="1">
    <location>
        <begin position="646"/>
        <end position="656"/>
    </location>
</feature>
<dbReference type="EMBL" id="MCFL01000002">
    <property type="protein sequence ID" value="ORZ40952.1"/>
    <property type="molecule type" value="Genomic_DNA"/>
</dbReference>
<evidence type="ECO:0000256" key="1">
    <source>
        <dbReference type="SAM" id="MobiDB-lite"/>
    </source>
</evidence>
<feature type="region of interest" description="Disordered" evidence="1">
    <location>
        <begin position="632"/>
        <end position="695"/>
    </location>
</feature>
<feature type="region of interest" description="Disordered" evidence="1">
    <location>
        <begin position="499"/>
        <end position="566"/>
    </location>
</feature>
<dbReference type="STRING" id="765915.A0A1Y2I624"/>
<evidence type="ECO:0000313" key="3">
    <source>
        <dbReference type="EMBL" id="ORZ40952.1"/>
    </source>
</evidence>
<reference evidence="3 4" key="1">
    <citation type="submission" date="2016-07" db="EMBL/GenBank/DDBJ databases">
        <title>Pervasive Adenine N6-methylation of Active Genes in Fungi.</title>
        <authorList>
            <consortium name="DOE Joint Genome Institute"/>
            <person name="Mondo S.J."/>
            <person name="Dannebaum R.O."/>
            <person name="Kuo R.C."/>
            <person name="Labutti K."/>
            <person name="Haridas S."/>
            <person name="Kuo A."/>
            <person name="Salamov A."/>
            <person name="Ahrendt S.R."/>
            <person name="Lipzen A."/>
            <person name="Sullivan W."/>
            <person name="Andreopoulos W.B."/>
            <person name="Clum A."/>
            <person name="Lindquist E."/>
            <person name="Daum C."/>
            <person name="Ramamoorthy G.K."/>
            <person name="Gryganskyi A."/>
            <person name="Culley D."/>
            <person name="Magnuson J.K."/>
            <person name="James T.Y."/>
            <person name="O'Malley M.A."/>
            <person name="Stajich J.E."/>
            <person name="Spatafora J.W."/>
            <person name="Visel A."/>
            <person name="Grigoriev I.V."/>
        </authorList>
    </citation>
    <scope>NUCLEOTIDE SEQUENCE [LARGE SCALE GENOMIC DNA]</scope>
    <source>
        <strain evidence="3 4">PL171</strain>
    </source>
</reference>
<name>A0A1Y2I624_9FUNG</name>
<comment type="caution">
    <text evidence="3">The sequence shown here is derived from an EMBL/GenBank/DDBJ whole genome shotgun (WGS) entry which is preliminary data.</text>
</comment>
<feature type="signal peptide" evidence="2">
    <location>
        <begin position="1"/>
        <end position="27"/>
    </location>
</feature>
<keyword evidence="4" id="KW-1185">Reference proteome</keyword>
<evidence type="ECO:0000313" key="4">
    <source>
        <dbReference type="Proteomes" id="UP000193411"/>
    </source>
</evidence>
<organism evidence="3 4">
    <name type="scientific">Catenaria anguillulae PL171</name>
    <dbReference type="NCBI Taxonomy" id="765915"/>
    <lineage>
        <taxon>Eukaryota</taxon>
        <taxon>Fungi</taxon>
        <taxon>Fungi incertae sedis</taxon>
        <taxon>Blastocladiomycota</taxon>
        <taxon>Blastocladiomycetes</taxon>
        <taxon>Blastocladiales</taxon>
        <taxon>Catenariaceae</taxon>
        <taxon>Catenaria</taxon>
    </lineage>
</organism>
<sequence>MTPSNNNRPAPSVSVLAALTVLGLAAAATLSASTAAAMSTGAIRPGDKPLSLTAADATCPANTSTPPKFPLFPLPQAQVSYKITLTPTTPAAGEGSATTKRIEIKVPAQLLQSDFNSLALAADATSGATRWVNPTNLLEFVTRMPTLLANAQLPANIPVDRATQQFADLIADIFDAKGHEHANPTAGAKVIGASNVWQVAILASDQASDLFERTDKPKPGVGDNPQVLKLNPFADKRAINVLKVVDRVRDRAEAARQRMMLTPDTAAMQRAFERIDGVGYLFSNFREPQWGQDSVNSYAMSLRDFARTVDRHLTRLQGKADETRGFKVTHKYKVTTTTTNADKVKVLEQVFNTPGAQFTGAFGVLQQQQTSPVNQFANPAVLGGPVKTNKLDGCGIDNVQFTVYANGNKMIPVPYKGPKTFATTEPIQQHVYRWTVPSADSSSAAASRSLQKSIIESARSTKQLQWTLEAIATTEASAGCPRVPVVPFVVNGVVPCSPPLKDVTPTKEPKPSPTAAGQKPTSTASADKDKVKDKKGKKAKNKGKGSNKPADKDAKMGDDKDKQKTAAKAKVVKCKSRCSAGCRARCEDMCEDRCEDRYGFNVRRGGCSSCASPCARRSASMRRACALANEPVTEEQAAAPGTQFSQEEDAVGEETDFAFTDASAVDEDAFEGASDDGADEQDFSVDEDAADEADFSLDDLVDEDAADEEGADEADFAAEDSIDEDAIDEEGADEADFSVEDNFDEDGADEADFSADDALDEDALEETDFAAEDLLDEDAIEDDGAEEFALGDNLADLLDEESFEDDA</sequence>
<feature type="chain" id="PRO_5012078984" evidence="2">
    <location>
        <begin position="28"/>
        <end position="807"/>
    </location>
</feature>
<proteinExistence type="predicted"/>
<protein>
    <submittedName>
        <fullName evidence="3">Uncharacterized protein</fullName>
    </submittedName>
</protein>
<dbReference type="Proteomes" id="UP000193411">
    <property type="component" value="Unassembled WGS sequence"/>
</dbReference>
<gene>
    <name evidence="3" type="ORF">BCR44DRAFT_60506</name>
</gene>
<keyword evidence="2" id="KW-0732">Signal</keyword>
<feature type="compositionally biased region" description="Acidic residues" evidence="1">
    <location>
        <begin position="664"/>
        <end position="695"/>
    </location>
</feature>
<feature type="compositionally biased region" description="Basic residues" evidence="1">
    <location>
        <begin position="533"/>
        <end position="545"/>
    </location>
</feature>
<accession>A0A1Y2I624</accession>